<proteinExistence type="predicted"/>
<keyword evidence="3" id="KW-1185">Reference proteome</keyword>
<dbReference type="VEuPathDB" id="FungiDB:PSHT_07467"/>
<reference evidence="2" key="1">
    <citation type="submission" date="2017-12" db="EMBL/GenBank/DDBJ databases">
        <title>Gene loss provides genomic basis for host adaptation in cereal stripe rust fungi.</title>
        <authorList>
            <person name="Xia C."/>
        </authorList>
    </citation>
    <scope>NUCLEOTIDE SEQUENCE [LARGE SCALE GENOMIC DNA]</scope>
    <source>
        <strain evidence="2">93-210</strain>
    </source>
</reference>
<dbReference type="AlphaFoldDB" id="A0A2S4VEE0"/>
<evidence type="ECO:0000313" key="2">
    <source>
        <dbReference type="EMBL" id="POW07912.1"/>
    </source>
</evidence>
<organism evidence="2 3">
    <name type="scientific">Puccinia striiformis</name>
    <dbReference type="NCBI Taxonomy" id="27350"/>
    <lineage>
        <taxon>Eukaryota</taxon>
        <taxon>Fungi</taxon>
        <taxon>Dikarya</taxon>
        <taxon>Basidiomycota</taxon>
        <taxon>Pucciniomycotina</taxon>
        <taxon>Pucciniomycetes</taxon>
        <taxon>Pucciniales</taxon>
        <taxon>Pucciniaceae</taxon>
        <taxon>Puccinia</taxon>
    </lineage>
</organism>
<comment type="caution">
    <text evidence="2">The sequence shown here is derived from an EMBL/GenBank/DDBJ whole genome shotgun (WGS) entry which is preliminary data.</text>
</comment>
<dbReference type="VEuPathDB" id="FungiDB:PSTT_07972"/>
<name>A0A2S4VEE0_9BASI</name>
<protein>
    <submittedName>
        <fullName evidence="2">Uncharacterized protein</fullName>
    </submittedName>
</protein>
<evidence type="ECO:0000256" key="1">
    <source>
        <dbReference type="SAM" id="MobiDB-lite"/>
    </source>
</evidence>
<feature type="non-terminal residue" evidence="2">
    <location>
        <position position="1"/>
    </location>
</feature>
<dbReference type="Proteomes" id="UP000239156">
    <property type="component" value="Unassembled WGS sequence"/>
</dbReference>
<evidence type="ECO:0000313" key="3">
    <source>
        <dbReference type="Proteomes" id="UP000239156"/>
    </source>
</evidence>
<dbReference type="EMBL" id="PKSL01000070">
    <property type="protein sequence ID" value="POW07912.1"/>
    <property type="molecule type" value="Genomic_DNA"/>
</dbReference>
<feature type="region of interest" description="Disordered" evidence="1">
    <location>
        <begin position="63"/>
        <end position="95"/>
    </location>
</feature>
<gene>
    <name evidence="2" type="ORF">PSTT_07972</name>
</gene>
<accession>A0A2S4VEE0</accession>
<sequence length="95" mass="11088">KNNARNTYMKDIVKLEEETGQRMKSMEDHLMSMNPTEKKKETQRHLLCGQRYQNSCQKFSTKTITKDKTAQNQEDCEQSEGLQPNSPANKHKTKL</sequence>